<dbReference type="GO" id="GO:0000179">
    <property type="term" value="F:rRNA (adenine-N6,N6-)-dimethyltransferase activity"/>
    <property type="evidence" value="ECO:0007669"/>
    <property type="project" value="TreeGrafter"/>
</dbReference>
<proteinExistence type="predicted"/>
<dbReference type="PANTHER" id="PTHR11727">
    <property type="entry name" value="DIMETHYLADENOSINE TRANSFERASE"/>
    <property type="match status" value="1"/>
</dbReference>
<dbReference type="EMBL" id="JMKJ01000377">
    <property type="protein sequence ID" value="KGG51133.1"/>
    <property type="molecule type" value="Genomic_DNA"/>
</dbReference>
<dbReference type="GeneID" id="25259986"/>
<protein>
    <submittedName>
        <fullName evidence="5">Mitochondrial dimethyladenosine transferase 1</fullName>
    </submittedName>
</protein>
<evidence type="ECO:0000256" key="3">
    <source>
        <dbReference type="ARBA" id="ARBA00022691"/>
    </source>
</evidence>
<evidence type="ECO:0000313" key="6">
    <source>
        <dbReference type="Proteomes" id="UP000029725"/>
    </source>
</evidence>
<name>A0A098VQ24_9MICR</name>
<comment type="caution">
    <text evidence="5">The sequence shown here is derived from an EMBL/GenBank/DDBJ whole genome shotgun (WGS) entry which is preliminary data.</text>
</comment>
<gene>
    <name evidence="5" type="ORF">DI09_43p80</name>
</gene>
<accession>A0A098VQ24</accession>
<dbReference type="GO" id="GO:0034246">
    <property type="term" value="F:mitochondrial transcription factor activity"/>
    <property type="evidence" value="ECO:0007669"/>
    <property type="project" value="TreeGrafter"/>
</dbReference>
<dbReference type="InterPro" id="IPR029063">
    <property type="entry name" value="SAM-dependent_MTases_sf"/>
</dbReference>
<dbReference type="Proteomes" id="UP000029725">
    <property type="component" value="Unassembled WGS sequence"/>
</dbReference>
<keyword evidence="6" id="KW-1185">Reference proteome</keyword>
<dbReference type="PANTHER" id="PTHR11727:SF17">
    <property type="entry name" value="DIMETHYLADENOSINE TRANSFERASE 1, MITOCHONDRIAL"/>
    <property type="match status" value="1"/>
</dbReference>
<dbReference type="AlphaFoldDB" id="A0A098VQ24"/>
<dbReference type="Gene3D" id="3.40.50.150">
    <property type="entry name" value="Vaccinia Virus protein VP39"/>
    <property type="match status" value="1"/>
</dbReference>
<keyword evidence="2 5" id="KW-0808">Transferase</keyword>
<dbReference type="GO" id="GO:0006391">
    <property type="term" value="P:transcription initiation at mitochondrial promoter"/>
    <property type="evidence" value="ECO:0007669"/>
    <property type="project" value="TreeGrafter"/>
</dbReference>
<reference evidence="5 6" key="1">
    <citation type="submission" date="2014-04" db="EMBL/GenBank/DDBJ databases">
        <title>A new species of microsporidia sheds light on the evolution of extreme parasitism.</title>
        <authorList>
            <person name="Haag K.L."/>
            <person name="James T.Y."/>
            <person name="Larsson R."/>
            <person name="Schaer T.M."/>
            <person name="Refardt D."/>
            <person name="Pombert J.-F."/>
            <person name="Ebert D."/>
        </authorList>
    </citation>
    <scope>NUCLEOTIDE SEQUENCE [LARGE SCALE GENOMIC DNA]</scope>
    <source>
        <strain evidence="5 6">UGP3</strain>
        <tissue evidence="5">Spores</tissue>
    </source>
</reference>
<evidence type="ECO:0000256" key="2">
    <source>
        <dbReference type="ARBA" id="ARBA00022679"/>
    </source>
</evidence>
<keyword evidence="4" id="KW-0694">RNA-binding</keyword>
<evidence type="ECO:0000313" key="5">
    <source>
        <dbReference type="EMBL" id="KGG51133.1"/>
    </source>
</evidence>
<dbReference type="VEuPathDB" id="MicrosporidiaDB:DI09_43p80"/>
<dbReference type="HOGENOM" id="CLU_1594960_0_0_1"/>
<dbReference type="GO" id="GO:0003723">
    <property type="term" value="F:RNA binding"/>
    <property type="evidence" value="ECO:0007669"/>
    <property type="project" value="UniProtKB-KW"/>
</dbReference>
<dbReference type="GO" id="GO:0005759">
    <property type="term" value="C:mitochondrial matrix"/>
    <property type="evidence" value="ECO:0007669"/>
    <property type="project" value="TreeGrafter"/>
</dbReference>
<dbReference type="InterPro" id="IPR001737">
    <property type="entry name" value="KsgA/Erm"/>
</dbReference>
<organism evidence="5 6">
    <name type="scientific">Mitosporidium daphniae</name>
    <dbReference type="NCBI Taxonomy" id="1485682"/>
    <lineage>
        <taxon>Eukaryota</taxon>
        <taxon>Fungi</taxon>
        <taxon>Fungi incertae sedis</taxon>
        <taxon>Microsporidia</taxon>
        <taxon>Mitosporidium</taxon>
    </lineage>
</organism>
<dbReference type="RefSeq" id="XP_013237585.1">
    <property type="nucleotide sequence ID" value="XM_013382131.1"/>
</dbReference>
<dbReference type="SUPFAM" id="SSF53335">
    <property type="entry name" value="S-adenosyl-L-methionine-dependent methyltransferases"/>
    <property type="match status" value="1"/>
</dbReference>
<evidence type="ECO:0000256" key="4">
    <source>
        <dbReference type="ARBA" id="ARBA00022884"/>
    </source>
</evidence>
<keyword evidence="1" id="KW-0489">Methyltransferase</keyword>
<keyword evidence="3" id="KW-0949">S-adenosyl-L-methionine</keyword>
<sequence>MEAFSCVLKSREFPITKFQIIANLPFSIATPLLVKWLQWMAFGTYPFASASSSMEMVLVVQKEVADVDAAVIKFSQKDTRALEIPVLYLSRFSTTIFGQKRKILRSVLEYRLPFLRCRQAFCKELIRQAYDHCSIASELRPQQLSVDQVIQLSTFIYNNKSQFNNKL</sequence>
<evidence type="ECO:0000256" key="1">
    <source>
        <dbReference type="ARBA" id="ARBA00022603"/>
    </source>
</evidence>
<dbReference type="OrthoDB" id="16079at2759"/>